<dbReference type="Pfam" id="PF14163">
    <property type="entry name" value="SieB"/>
    <property type="match status" value="1"/>
</dbReference>
<accession>A0A644XSH0</accession>
<dbReference type="AlphaFoldDB" id="A0A644XSH0"/>
<evidence type="ECO:0000313" key="2">
    <source>
        <dbReference type="EMBL" id="MPM19190.1"/>
    </source>
</evidence>
<reference evidence="2" key="1">
    <citation type="submission" date="2019-08" db="EMBL/GenBank/DDBJ databases">
        <authorList>
            <person name="Kucharzyk K."/>
            <person name="Murdoch R.W."/>
            <person name="Higgins S."/>
            <person name="Loffler F."/>
        </authorList>
    </citation>
    <scope>NUCLEOTIDE SEQUENCE</scope>
</reference>
<protein>
    <recommendedName>
        <fullName evidence="3">Conjugal transfer protein</fullName>
    </recommendedName>
</protein>
<evidence type="ECO:0000256" key="1">
    <source>
        <dbReference type="SAM" id="Phobius"/>
    </source>
</evidence>
<organism evidence="2">
    <name type="scientific">bioreactor metagenome</name>
    <dbReference type="NCBI Taxonomy" id="1076179"/>
    <lineage>
        <taxon>unclassified sequences</taxon>
        <taxon>metagenomes</taxon>
        <taxon>ecological metagenomes</taxon>
    </lineage>
</organism>
<proteinExistence type="predicted"/>
<feature type="transmembrane region" description="Helical" evidence="1">
    <location>
        <begin position="45"/>
        <end position="69"/>
    </location>
</feature>
<comment type="caution">
    <text evidence="2">The sequence shown here is derived from an EMBL/GenBank/DDBJ whole genome shotgun (WGS) entry which is preliminary data.</text>
</comment>
<keyword evidence="1" id="KW-1133">Transmembrane helix</keyword>
<keyword evidence="1" id="KW-0812">Transmembrane</keyword>
<name>A0A644XSH0_9ZZZZ</name>
<dbReference type="InterPro" id="IPR025982">
    <property type="entry name" value="SieB"/>
</dbReference>
<keyword evidence="1" id="KW-0472">Membrane</keyword>
<sequence length="168" mass="19551">MKDFVEFLKLPPNILSALSVASGAMLLLPDEIITKLYMMEFRDKYGFLLGIIFMVSTSILIILLIARIYNYFHNKKTSKELVKSQTKYLKNINQEKVEIIRAFINNPTHTLILPINDGLVIELQHLQIITPAGQNHLVDMLNPEIKFFLQPWVISRISNDEELREKFY</sequence>
<gene>
    <name evidence="2" type="ORF">SDC9_65608</name>
</gene>
<evidence type="ECO:0008006" key="3">
    <source>
        <dbReference type="Google" id="ProtNLM"/>
    </source>
</evidence>
<dbReference type="EMBL" id="VSSQ01003129">
    <property type="protein sequence ID" value="MPM19190.1"/>
    <property type="molecule type" value="Genomic_DNA"/>
</dbReference>